<evidence type="ECO:0000256" key="4">
    <source>
        <dbReference type="ARBA" id="ARBA00005189"/>
    </source>
</evidence>
<comment type="similarity">
    <text evidence="5 18">Belongs to the CDS family.</text>
</comment>
<evidence type="ECO:0000256" key="13">
    <source>
        <dbReference type="ARBA" id="ARBA00022989"/>
    </source>
</evidence>
<feature type="transmembrane region" description="Helical" evidence="19">
    <location>
        <begin position="65"/>
        <end position="92"/>
    </location>
</feature>
<evidence type="ECO:0000256" key="9">
    <source>
        <dbReference type="ARBA" id="ARBA00022516"/>
    </source>
</evidence>
<comment type="pathway">
    <text evidence="4">Lipid metabolism.</text>
</comment>
<dbReference type="eggNOG" id="COG0575">
    <property type="taxonomic scope" value="Bacteria"/>
</dbReference>
<evidence type="ECO:0000256" key="12">
    <source>
        <dbReference type="ARBA" id="ARBA00022695"/>
    </source>
</evidence>
<evidence type="ECO:0000256" key="8">
    <source>
        <dbReference type="ARBA" id="ARBA00022475"/>
    </source>
</evidence>
<dbReference type="Pfam" id="PF01148">
    <property type="entry name" value="CTP_transf_1"/>
    <property type="match status" value="1"/>
</dbReference>
<evidence type="ECO:0000313" key="20">
    <source>
        <dbReference type="EMBL" id="KFI27720.1"/>
    </source>
</evidence>
<keyword evidence="15 19" id="KW-0472">Membrane</keyword>
<dbReference type="UniPathway" id="UPA00557">
    <property type="reaction ID" value="UER00614"/>
</dbReference>
<dbReference type="AlphaFoldDB" id="A0A086Y0C0"/>
<dbReference type="GO" id="GO:0005886">
    <property type="term" value="C:plasma membrane"/>
    <property type="evidence" value="ECO:0007669"/>
    <property type="project" value="UniProtKB-SubCell"/>
</dbReference>
<feature type="transmembrane region" description="Helical" evidence="19">
    <location>
        <begin position="12"/>
        <end position="45"/>
    </location>
</feature>
<evidence type="ECO:0000256" key="16">
    <source>
        <dbReference type="ARBA" id="ARBA00023209"/>
    </source>
</evidence>
<evidence type="ECO:0000256" key="1">
    <source>
        <dbReference type="ARBA" id="ARBA00001698"/>
    </source>
</evidence>
<evidence type="ECO:0000256" key="18">
    <source>
        <dbReference type="RuleBase" id="RU003938"/>
    </source>
</evidence>
<dbReference type="PANTHER" id="PTHR46382">
    <property type="entry name" value="PHOSPHATIDATE CYTIDYLYLTRANSFERASE"/>
    <property type="match status" value="1"/>
</dbReference>
<evidence type="ECO:0000256" key="11">
    <source>
        <dbReference type="ARBA" id="ARBA00022692"/>
    </source>
</evidence>
<comment type="caution">
    <text evidence="20">The sequence shown here is derived from an EMBL/GenBank/DDBJ whole genome shotgun (WGS) entry which is preliminary data.</text>
</comment>
<evidence type="ECO:0000256" key="2">
    <source>
        <dbReference type="ARBA" id="ARBA00004651"/>
    </source>
</evidence>
<keyword evidence="16" id="KW-0594">Phospholipid biosynthesis</keyword>
<dbReference type="STRING" id="195105.CN97_00565"/>
<feature type="transmembrane region" description="Helical" evidence="19">
    <location>
        <begin position="168"/>
        <end position="187"/>
    </location>
</feature>
<evidence type="ECO:0000256" key="5">
    <source>
        <dbReference type="ARBA" id="ARBA00010185"/>
    </source>
</evidence>
<keyword evidence="13 19" id="KW-1133">Transmembrane helix</keyword>
<dbReference type="EMBL" id="JGYG01000010">
    <property type="protein sequence ID" value="KFI27720.1"/>
    <property type="molecule type" value="Genomic_DNA"/>
</dbReference>
<keyword evidence="11 18" id="KW-0812">Transmembrane</keyword>
<evidence type="ECO:0000256" key="19">
    <source>
        <dbReference type="SAM" id="Phobius"/>
    </source>
</evidence>
<reference evidence="20 21" key="1">
    <citation type="submission" date="2014-03" db="EMBL/GenBank/DDBJ databases">
        <title>Genome of Haematobacter massiliensis CCUG 47968.</title>
        <authorList>
            <person name="Wang D."/>
            <person name="Wang G."/>
        </authorList>
    </citation>
    <scope>NUCLEOTIDE SEQUENCE [LARGE SCALE GENOMIC DNA]</scope>
    <source>
        <strain evidence="20 21">CCUG 47968</strain>
    </source>
</reference>
<comment type="subcellular location">
    <subcellularLocation>
        <location evidence="2">Cell membrane</location>
        <topology evidence="2">Multi-pass membrane protein</topology>
    </subcellularLocation>
</comment>
<keyword evidence="14" id="KW-0443">Lipid metabolism</keyword>
<keyword evidence="9" id="KW-0444">Lipid biosynthesis</keyword>
<dbReference type="InterPro" id="IPR000374">
    <property type="entry name" value="PC_trans"/>
</dbReference>
<gene>
    <name evidence="20" type="ORF">CN97_00565</name>
</gene>
<feature type="transmembrane region" description="Helical" evidence="19">
    <location>
        <begin position="104"/>
        <end position="123"/>
    </location>
</feature>
<proteinExistence type="inferred from homology"/>
<keyword evidence="17" id="KW-1208">Phospholipid metabolism</keyword>
<dbReference type="PROSITE" id="PS01315">
    <property type="entry name" value="CDS"/>
    <property type="match status" value="1"/>
</dbReference>
<keyword evidence="12 18" id="KW-0548">Nucleotidyltransferase</keyword>
<name>A0A086Y0C0_9RHOB</name>
<dbReference type="GO" id="GO:0016024">
    <property type="term" value="P:CDP-diacylglycerol biosynthetic process"/>
    <property type="evidence" value="ECO:0007669"/>
    <property type="project" value="UniProtKB-UniPathway"/>
</dbReference>
<keyword evidence="10 18" id="KW-0808">Transferase</keyword>
<keyword evidence="8" id="KW-1003">Cell membrane</keyword>
<dbReference type="PANTHER" id="PTHR46382:SF1">
    <property type="entry name" value="PHOSPHATIDATE CYTIDYLYLTRANSFERASE"/>
    <property type="match status" value="1"/>
</dbReference>
<comment type="catalytic activity">
    <reaction evidence="1 18">
        <text>a 1,2-diacyl-sn-glycero-3-phosphate + CTP + H(+) = a CDP-1,2-diacyl-sn-glycerol + diphosphate</text>
        <dbReference type="Rhea" id="RHEA:16229"/>
        <dbReference type="ChEBI" id="CHEBI:15378"/>
        <dbReference type="ChEBI" id="CHEBI:33019"/>
        <dbReference type="ChEBI" id="CHEBI:37563"/>
        <dbReference type="ChEBI" id="CHEBI:58332"/>
        <dbReference type="ChEBI" id="CHEBI:58608"/>
        <dbReference type="EC" id="2.7.7.41"/>
    </reaction>
</comment>
<sequence>MMAAQFQDLAPRFISGAVLALVGLIAMWIGGWVFLLLVTVLIGLMVWELQRICTLPETTPVGVLLAVLAALAVFLWGVLPIGFVLPFALLPAMLGIGNLPRNRTIFAVYSSFMIVAGFGLLHLRQDYGFVWMSWLVLVVVGTDVFGYFAGRIIGGPKFWPKVSPKKTWSGTLAGWAAAAAIGAIYVLATGARWELVGVSIAISMASQLGDVAESAVKRRMGVKDASNIIPGHGGVMDRFDAMLGASVFLMLVERLADFNLIVWGL</sequence>
<evidence type="ECO:0000256" key="6">
    <source>
        <dbReference type="ARBA" id="ARBA00012487"/>
    </source>
</evidence>
<evidence type="ECO:0000256" key="17">
    <source>
        <dbReference type="ARBA" id="ARBA00023264"/>
    </source>
</evidence>
<comment type="pathway">
    <text evidence="3 18">Phospholipid metabolism; CDP-diacylglycerol biosynthesis; CDP-diacylglycerol from sn-glycerol 3-phosphate: step 3/3.</text>
</comment>
<dbReference type="GO" id="GO:0004605">
    <property type="term" value="F:phosphatidate cytidylyltransferase activity"/>
    <property type="evidence" value="ECO:0007669"/>
    <property type="project" value="UniProtKB-EC"/>
</dbReference>
<accession>A0A086Y0C0</accession>
<feature type="transmembrane region" description="Helical" evidence="19">
    <location>
        <begin position="129"/>
        <end position="148"/>
    </location>
</feature>
<keyword evidence="21" id="KW-1185">Reference proteome</keyword>
<dbReference type="Proteomes" id="UP000028826">
    <property type="component" value="Unassembled WGS sequence"/>
</dbReference>
<dbReference type="EC" id="2.7.7.41" evidence="6 18"/>
<evidence type="ECO:0000256" key="14">
    <source>
        <dbReference type="ARBA" id="ARBA00023098"/>
    </source>
</evidence>
<protein>
    <recommendedName>
        <fullName evidence="7 18">Phosphatidate cytidylyltransferase</fullName>
        <ecNumber evidence="6 18">2.7.7.41</ecNumber>
    </recommendedName>
</protein>
<organism evidence="20 21">
    <name type="scientific">Haematobacter massiliensis</name>
    <dbReference type="NCBI Taxonomy" id="195105"/>
    <lineage>
        <taxon>Bacteria</taxon>
        <taxon>Pseudomonadati</taxon>
        <taxon>Pseudomonadota</taxon>
        <taxon>Alphaproteobacteria</taxon>
        <taxon>Rhodobacterales</taxon>
        <taxon>Paracoccaceae</taxon>
        <taxon>Haematobacter</taxon>
    </lineage>
</organism>
<evidence type="ECO:0000313" key="21">
    <source>
        <dbReference type="Proteomes" id="UP000028826"/>
    </source>
</evidence>
<evidence type="ECO:0000256" key="7">
    <source>
        <dbReference type="ARBA" id="ARBA00019373"/>
    </source>
</evidence>
<evidence type="ECO:0000256" key="10">
    <source>
        <dbReference type="ARBA" id="ARBA00022679"/>
    </source>
</evidence>
<evidence type="ECO:0000256" key="15">
    <source>
        <dbReference type="ARBA" id="ARBA00023136"/>
    </source>
</evidence>
<evidence type="ECO:0000256" key="3">
    <source>
        <dbReference type="ARBA" id="ARBA00005119"/>
    </source>
</evidence>